<feature type="region of interest" description="Disordered" evidence="1">
    <location>
        <begin position="1"/>
        <end position="24"/>
    </location>
</feature>
<keyword evidence="3" id="KW-1185">Reference proteome</keyword>
<dbReference type="Proteomes" id="UP001219934">
    <property type="component" value="Unassembled WGS sequence"/>
</dbReference>
<evidence type="ECO:0000313" key="2">
    <source>
        <dbReference type="EMBL" id="KAJ4940129.1"/>
    </source>
</evidence>
<name>A0AAD6BCA0_9TELE</name>
<proteinExistence type="predicted"/>
<protein>
    <submittedName>
        <fullName evidence="2">Uncharacterized protein</fullName>
    </submittedName>
</protein>
<organism evidence="2 3">
    <name type="scientific">Pogonophryne albipinna</name>
    <dbReference type="NCBI Taxonomy" id="1090488"/>
    <lineage>
        <taxon>Eukaryota</taxon>
        <taxon>Metazoa</taxon>
        <taxon>Chordata</taxon>
        <taxon>Craniata</taxon>
        <taxon>Vertebrata</taxon>
        <taxon>Euteleostomi</taxon>
        <taxon>Actinopterygii</taxon>
        <taxon>Neopterygii</taxon>
        <taxon>Teleostei</taxon>
        <taxon>Neoteleostei</taxon>
        <taxon>Acanthomorphata</taxon>
        <taxon>Eupercaria</taxon>
        <taxon>Perciformes</taxon>
        <taxon>Notothenioidei</taxon>
        <taxon>Pogonophryne</taxon>
    </lineage>
</organism>
<sequence length="89" mass="10186">NILQAFRESKDLQWPPTADDMELTPENLLPTDLVRFLSMVMAGKEDMETNEKMKRLNFLEMQAEDGGGVVLNERRRDTKGGGQDYHSMP</sequence>
<reference evidence="2" key="1">
    <citation type="submission" date="2022-11" db="EMBL/GenBank/DDBJ databases">
        <title>Chromosome-level genome of Pogonophryne albipinna.</title>
        <authorList>
            <person name="Jo E."/>
        </authorList>
    </citation>
    <scope>NUCLEOTIDE SEQUENCE</scope>
    <source>
        <strain evidence="2">SGF0006</strain>
        <tissue evidence="2">Muscle</tissue>
    </source>
</reference>
<gene>
    <name evidence="2" type="ORF">JOQ06_026438</name>
</gene>
<evidence type="ECO:0000313" key="3">
    <source>
        <dbReference type="Proteomes" id="UP001219934"/>
    </source>
</evidence>
<feature type="non-terminal residue" evidence="2">
    <location>
        <position position="89"/>
    </location>
</feature>
<comment type="caution">
    <text evidence="2">The sequence shown here is derived from an EMBL/GenBank/DDBJ whole genome shotgun (WGS) entry which is preliminary data.</text>
</comment>
<feature type="non-terminal residue" evidence="2">
    <location>
        <position position="1"/>
    </location>
</feature>
<feature type="region of interest" description="Disordered" evidence="1">
    <location>
        <begin position="67"/>
        <end position="89"/>
    </location>
</feature>
<dbReference type="EMBL" id="JAPTMU010000007">
    <property type="protein sequence ID" value="KAJ4940129.1"/>
    <property type="molecule type" value="Genomic_DNA"/>
</dbReference>
<accession>A0AAD6BCA0</accession>
<dbReference type="AlphaFoldDB" id="A0AAD6BCA0"/>
<evidence type="ECO:0000256" key="1">
    <source>
        <dbReference type="SAM" id="MobiDB-lite"/>
    </source>
</evidence>